<protein>
    <submittedName>
        <fullName evidence="2">Uncharacterized protein</fullName>
    </submittedName>
</protein>
<name>A0A0P4RBX0_9ACTN</name>
<keyword evidence="3" id="KW-1185">Reference proteome</keyword>
<evidence type="ECO:0000256" key="1">
    <source>
        <dbReference type="SAM" id="Phobius"/>
    </source>
</evidence>
<keyword evidence="1" id="KW-0812">Transmembrane</keyword>
<dbReference type="Proteomes" id="UP000048965">
    <property type="component" value="Unassembled WGS sequence"/>
</dbReference>
<organism evidence="2 3">
    <name type="scientific">Streptomyces lydicamycinicus</name>
    <dbReference type="NCBI Taxonomy" id="1546107"/>
    <lineage>
        <taxon>Bacteria</taxon>
        <taxon>Bacillati</taxon>
        <taxon>Actinomycetota</taxon>
        <taxon>Actinomycetes</taxon>
        <taxon>Kitasatosporales</taxon>
        <taxon>Streptomycetaceae</taxon>
        <taxon>Streptomyces</taxon>
    </lineage>
</organism>
<gene>
    <name evidence="2" type="ORF">TPA0598_07_07960</name>
</gene>
<reference evidence="3" key="1">
    <citation type="submission" date="2014-09" db="EMBL/GenBank/DDBJ databases">
        <title>Whole genome shotgun sequence of Streptomyces sp. NBRC 110027.</title>
        <authorList>
            <person name="Komaki H."/>
            <person name="Ichikawa N."/>
            <person name="Katano-Makiyama Y."/>
            <person name="Hosoyama A."/>
            <person name="Hashimoto M."/>
            <person name="Uohara A."/>
            <person name="Kitahashi Y."/>
            <person name="Ohji S."/>
            <person name="Kimura A."/>
            <person name="Yamazoe A."/>
            <person name="Igarashi Y."/>
            <person name="Fujita N."/>
        </authorList>
    </citation>
    <scope>NUCLEOTIDE SEQUENCE [LARGE SCALE GENOMIC DNA]</scope>
    <source>
        <strain evidence="3">NBRC 110027</strain>
    </source>
</reference>
<evidence type="ECO:0000313" key="2">
    <source>
        <dbReference type="EMBL" id="GAO11072.1"/>
    </source>
</evidence>
<reference evidence="2 3" key="2">
    <citation type="journal article" date="2015" name="Stand. Genomic Sci.">
        <title>Draft genome sequence of marine-derived Streptomyces sp. TP-A0598, a producer of anti-MRSA antibiotic lydicamycins.</title>
        <authorList>
            <person name="Komaki H."/>
            <person name="Ichikawa N."/>
            <person name="Hosoyama A."/>
            <person name="Fujita N."/>
            <person name="Igarashi Y."/>
        </authorList>
    </citation>
    <scope>NUCLEOTIDE SEQUENCE [LARGE SCALE GENOMIC DNA]</scope>
    <source>
        <strain evidence="2 3">NBRC 110027</strain>
    </source>
</reference>
<dbReference type="AlphaFoldDB" id="A0A0P4RBX0"/>
<accession>A0A0P4RBX0</accession>
<evidence type="ECO:0000313" key="3">
    <source>
        <dbReference type="Proteomes" id="UP000048965"/>
    </source>
</evidence>
<keyword evidence="1" id="KW-0472">Membrane</keyword>
<comment type="caution">
    <text evidence="2">The sequence shown here is derived from an EMBL/GenBank/DDBJ whole genome shotgun (WGS) entry which is preliminary data.</text>
</comment>
<sequence length="84" mass="8608">MYGLASAVGTSVMQSVVALRLSQASQAAEDASARLYDALAEGITRALTVGCLFPLVCVPVAVIAFSRPASRHRSRPTGGSTVAT</sequence>
<keyword evidence="1" id="KW-1133">Transmembrane helix</keyword>
<feature type="transmembrane region" description="Helical" evidence="1">
    <location>
        <begin position="43"/>
        <end position="65"/>
    </location>
</feature>
<proteinExistence type="predicted"/>
<dbReference type="EMBL" id="BBNO01000007">
    <property type="protein sequence ID" value="GAO11072.1"/>
    <property type="molecule type" value="Genomic_DNA"/>
</dbReference>